<organism evidence="1 2">
    <name type="scientific">Prolixibacter denitrificans</name>
    <dbReference type="NCBI Taxonomy" id="1541063"/>
    <lineage>
        <taxon>Bacteria</taxon>
        <taxon>Pseudomonadati</taxon>
        <taxon>Bacteroidota</taxon>
        <taxon>Bacteroidia</taxon>
        <taxon>Marinilabiliales</taxon>
        <taxon>Prolixibacteraceae</taxon>
        <taxon>Prolixibacter</taxon>
    </lineage>
</organism>
<proteinExistence type="predicted"/>
<comment type="caution">
    <text evidence="1">The sequence shown here is derived from an EMBL/GenBank/DDBJ whole genome shotgun (WGS) entry which is preliminary data.</text>
</comment>
<accession>A0ABQ0ZK88</accession>
<reference evidence="1 2" key="1">
    <citation type="submission" date="2019-10" db="EMBL/GenBank/DDBJ databases">
        <title>Prolixibacter strains distinguished by the presence of nitrate reductase genes were adept at nitrate-dependent anaerobic corrosion of metallic iron and carbon steel.</title>
        <authorList>
            <person name="Iino T."/>
            <person name="Shono N."/>
            <person name="Ito K."/>
            <person name="Nakamura R."/>
            <person name="Sueoka K."/>
            <person name="Harayama S."/>
            <person name="Ohkuma M."/>
        </authorList>
    </citation>
    <scope>NUCLEOTIDE SEQUENCE [LARGE SCALE GENOMIC DNA]</scope>
    <source>
        <strain evidence="1 2">MIC1-1</strain>
    </source>
</reference>
<evidence type="ECO:0000313" key="1">
    <source>
        <dbReference type="EMBL" id="GET21860.1"/>
    </source>
</evidence>
<dbReference type="Proteomes" id="UP000396862">
    <property type="component" value="Unassembled WGS sequence"/>
</dbReference>
<keyword evidence="2" id="KW-1185">Reference proteome</keyword>
<sequence>MAILVTGKKWIFRLQSGWGEYYFLYSELPTTPLASKSFVPDEDRIERTED</sequence>
<evidence type="ECO:0000313" key="2">
    <source>
        <dbReference type="Proteomes" id="UP000396862"/>
    </source>
</evidence>
<name>A0ABQ0ZK88_9BACT</name>
<gene>
    <name evidence="1" type="ORF">JCM18694_21060</name>
</gene>
<dbReference type="EMBL" id="BLAU01000001">
    <property type="protein sequence ID" value="GET21860.1"/>
    <property type="molecule type" value="Genomic_DNA"/>
</dbReference>
<protein>
    <submittedName>
        <fullName evidence="1">Uncharacterized protein</fullName>
    </submittedName>
</protein>